<sequence>FGSTGPKTEFHPSASLRVYAPFWKVWWKEILCIIASIASFIAIVIVLASYDNHNLPTWRFKITLNTFLAFFTTLAKGAFMLPVSLAFSQSKFTWFLKPNPLYDFYILDQASRGWLGSLKLLFRVRFKHTVTIGAILMIVSNLSSPVTQLAISYPLRNNTASEEEAKMFTIDEITLGHNYARKLAETASLKATLPDNGDYEVPAPPQKALCSTGNCDFGPYQSLGVCVKTANITSKLLTKPISNLTLDLFEDGNGGLIPGLKEWNVSLSGKYGMLHQSPLTVISGELEGADTFGYSNNTRLLKARLLFYFLIYTSPLSPSKTQNLPADSDAIDDVIDSITEFKYEAREVLFHICVQTFKTRVRAGLDETSISDTVSQIDDPSNGIVLGRKCTKEVCQPLEEPGDLVAQITPPNAGPRKFSASYATMWNMAMGISILLNGKAELRITPNETLNHFWFSSFPRAWYRDVTYSNKNVFNPPRREIHLNNFLLNIATSVSSDLRYTHGQDGRPGAVVIDGTPLKEVSYLHIIWGVDILHRRRVCCSSNLPYHRHCRTEHGISRNRTGKCLRPGGRKGFRFGNSCRPQQRLPRSLERWSAAGRYSSEDFEEITSHATTERT</sequence>
<dbReference type="PANTHER" id="PTHR35394:SF5">
    <property type="entry name" value="DUF3176 DOMAIN-CONTAINING PROTEIN"/>
    <property type="match status" value="1"/>
</dbReference>
<accession>A0AAD8XGC2</accession>
<dbReference type="Pfam" id="PF11374">
    <property type="entry name" value="DUF3176"/>
    <property type="match status" value="1"/>
</dbReference>
<name>A0AAD8XGC2_GLOAC</name>
<reference evidence="2" key="1">
    <citation type="submission" date="2021-12" db="EMBL/GenBank/DDBJ databases">
        <title>Comparative genomics, transcriptomics and evolutionary studies reveal genomic signatures of adaptation to plant cell wall in hemibiotrophic fungi.</title>
        <authorList>
            <consortium name="DOE Joint Genome Institute"/>
            <person name="Baroncelli R."/>
            <person name="Diaz J.F."/>
            <person name="Benocci T."/>
            <person name="Peng M."/>
            <person name="Battaglia E."/>
            <person name="Haridas S."/>
            <person name="Andreopoulos W."/>
            <person name="Labutti K."/>
            <person name="Pangilinan J."/>
            <person name="Floch G.L."/>
            <person name="Makela M.R."/>
            <person name="Henrissat B."/>
            <person name="Grigoriev I.V."/>
            <person name="Crouch J.A."/>
            <person name="De Vries R.P."/>
            <person name="Sukno S.A."/>
            <person name="Thon M.R."/>
        </authorList>
    </citation>
    <scope>NUCLEOTIDE SEQUENCE</scope>
    <source>
        <strain evidence="2">CBS 112980</strain>
    </source>
</reference>
<organism evidence="2 3">
    <name type="scientific">Glomerella acutata</name>
    <name type="common">Colletotrichum acutatum</name>
    <dbReference type="NCBI Taxonomy" id="27357"/>
    <lineage>
        <taxon>Eukaryota</taxon>
        <taxon>Fungi</taxon>
        <taxon>Dikarya</taxon>
        <taxon>Ascomycota</taxon>
        <taxon>Pezizomycotina</taxon>
        <taxon>Sordariomycetes</taxon>
        <taxon>Hypocreomycetidae</taxon>
        <taxon>Glomerellales</taxon>
        <taxon>Glomerellaceae</taxon>
        <taxon>Colletotrichum</taxon>
        <taxon>Colletotrichum acutatum species complex</taxon>
    </lineage>
</organism>
<keyword evidence="1" id="KW-1133">Transmembrane helix</keyword>
<dbReference type="GeneID" id="85399289"/>
<dbReference type="InterPro" id="IPR021514">
    <property type="entry name" value="DUF3176"/>
</dbReference>
<keyword evidence="3" id="KW-1185">Reference proteome</keyword>
<evidence type="ECO:0000256" key="1">
    <source>
        <dbReference type="SAM" id="Phobius"/>
    </source>
</evidence>
<dbReference type="EMBL" id="JAHMHS010000028">
    <property type="protein sequence ID" value="KAK1726914.1"/>
    <property type="molecule type" value="Genomic_DNA"/>
</dbReference>
<protein>
    <submittedName>
        <fullName evidence="2">Uncharacterized protein</fullName>
    </submittedName>
</protein>
<feature type="transmembrane region" description="Helical" evidence="1">
    <location>
        <begin position="62"/>
        <end position="87"/>
    </location>
</feature>
<evidence type="ECO:0000313" key="2">
    <source>
        <dbReference type="EMBL" id="KAK1726914.1"/>
    </source>
</evidence>
<feature type="transmembrane region" description="Helical" evidence="1">
    <location>
        <begin position="30"/>
        <end position="50"/>
    </location>
</feature>
<keyword evidence="1" id="KW-0472">Membrane</keyword>
<dbReference type="PANTHER" id="PTHR35394">
    <property type="entry name" value="DUF3176 DOMAIN-CONTAINING PROTEIN"/>
    <property type="match status" value="1"/>
</dbReference>
<feature type="non-terminal residue" evidence="2">
    <location>
        <position position="1"/>
    </location>
</feature>
<dbReference type="AlphaFoldDB" id="A0AAD8XGC2"/>
<proteinExistence type="predicted"/>
<comment type="caution">
    <text evidence="2">The sequence shown here is derived from an EMBL/GenBank/DDBJ whole genome shotgun (WGS) entry which is preliminary data.</text>
</comment>
<evidence type="ECO:0000313" key="3">
    <source>
        <dbReference type="Proteomes" id="UP001244207"/>
    </source>
</evidence>
<dbReference type="Proteomes" id="UP001244207">
    <property type="component" value="Unassembled WGS sequence"/>
</dbReference>
<keyword evidence="1" id="KW-0812">Transmembrane</keyword>
<dbReference type="RefSeq" id="XP_060366969.1">
    <property type="nucleotide sequence ID" value="XM_060515391.1"/>
</dbReference>
<gene>
    <name evidence="2" type="ORF">BDZ83DRAFT_772676</name>
</gene>